<keyword evidence="2" id="KW-1185">Reference proteome</keyword>
<evidence type="ECO:0008006" key="3">
    <source>
        <dbReference type="Google" id="ProtNLM"/>
    </source>
</evidence>
<dbReference type="EMBL" id="BOPO01000006">
    <property type="protein sequence ID" value="GIL25540.1"/>
    <property type="molecule type" value="Genomic_DNA"/>
</dbReference>
<dbReference type="AlphaFoldDB" id="A0A8J4EJ12"/>
<organism evidence="1 2">
    <name type="scientific">Actinocatenispora comari</name>
    <dbReference type="NCBI Taxonomy" id="2807577"/>
    <lineage>
        <taxon>Bacteria</taxon>
        <taxon>Bacillati</taxon>
        <taxon>Actinomycetota</taxon>
        <taxon>Actinomycetes</taxon>
        <taxon>Micromonosporales</taxon>
        <taxon>Micromonosporaceae</taxon>
        <taxon>Actinocatenispora</taxon>
    </lineage>
</organism>
<name>A0A8J4EJ12_9ACTN</name>
<dbReference type="PANTHER" id="PTHR36221">
    <property type="entry name" value="DUF742 DOMAIN-CONTAINING PROTEIN"/>
    <property type="match status" value="1"/>
</dbReference>
<proteinExistence type="predicted"/>
<reference evidence="2" key="1">
    <citation type="journal article" date="2021" name="Int. J. Syst. Evol. Microbiol.">
        <title>Actinocatenispora comari sp. nov., an endophytic actinomycete isolated from aerial parts of Comarum salesowianum.</title>
        <authorList>
            <person name="Oyunbileg N."/>
            <person name="Iizaka Y."/>
            <person name="Hamada M."/>
            <person name="Davaapurev B.O."/>
            <person name="Fukumoto A."/>
            <person name="Tsetseg B."/>
            <person name="Kato F."/>
            <person name="Tamura T."/>
            <person name="Batkhuu J."/>
            <person name="Anzai Y."/>
        </authorList>
    </citation>
    <scope>NUCLEOTIDE SEQUENCE [LARGE SCALE GENOMIC DNA]</scope>
    <source>
        <strain evidence="2">NUM-2625</strain>
    </source>
</reference>
<accession>A0A8J4EJ12</accession>
<dbReference type="InterPro" id="IPR007995">
    <property type="entry name" value="DUF742"/>
</dbReference>
<dbReference type="Proteomes" id="UP000614996">
    <property type="component" value="Unassembled WGS sequence"/>
</dbReference>
<gene>
    <name evidence="1" type="ORF">NUM_07950</name>
</gene>
<protein>
    <recommendedName>
        <fullName evidence="3">DUF742 domain-containing protein</fullName>
    </recommendedName>
</protein>
<comment type="caution">
    <text evidence="1">The sequence shown here is derived from an EMBL/GenBank/DDBJ whole genome shotgun (WGS) entry which is preliminary data.</text>
</comment>
<sequence>MANDEEWVDEDAGRVGRLYALTGGRVSPTHRQLDVATQFKVAAADLDLRALEPEQRQIAALCQRWLSMAEVSAFLHIPLVVARQLLSDLVDHGVVTMSSAKAGPSRAVLLEVLHGLKAM</sequence>
<dbReference type="RefSeq" id="WP_207123144.1">
    <property type="nucleotide sequence ID" value="NZ_BOPO01000006.1"/>
</dbReference>
<dbReference type="Pfam" id="PF05331">
    <property type="entry name" value="DUF742"/>
    <property type="match status" value="1"/>
</dbReference>
<evidence type="ECO:0000313" key="2">
    <source>
        <dbReference type="Proteomes" id="UP000614996"/>
    </source>
</evidence>
<dbReference type="PANTHER" id="PTHR36221:SF1">
    <property type="entry name" value="DUF742 DOMAIN-CONTAINING PROTEIN"/>
    <property type="match status" value="1"/>
</dbReference>
<evidence type="ECO:0000313" key="1">
    <source>
        <dbReference type="EMBL" id="GIL25540.1"/>
    </source>
</evidence>